<feature type="compositionally biased region" description="Polar residues" evidence="1">
    <location>
        <begin position="1"/>
        <end position="11"/>
    </location>
</feature>
<sequence>MANHEGSNSVGQEECLFSPSKKQRELDSNHTADLHHKLPSMQMKGQGGSRSQQGSTTRPVLYPQIQAQRQAAQREQESLRIWQENEAPPLRLNPRQVPQQDYTNLPPNTVPLHWGSDGQRQMLQEAWETLDRVEKQFSNLYGQAAQQEQGRRQGRVVMNALQHPLRQQYSSTLQFFQPQPVIPPSTFPDNRRPGIQPDGYGVPVNEGAVRHSVTRPFAPGHPHAHPTQRRKSYGPTLTPHLQPVAPPNATQRPTYHVPPTDHEPPRQPRPSYQALPTLPPLPPHPQTPTPAPRPNPQQTLFGHRNDLHPNTHYTVNLVNNLHFRNPLLPVLDPATQLDYSYSIRNHLRDKEANYIDPRHHLVGGYGEARRYAMKKDVETYGAHGYGGGCAAKSMDLDSGVLGDVSVSGDGVDADAIDEVIGLSINSNVAHGNAGMKNQNHTMSMSLRENQAPDPDPTAYPTRISLPANGVEAEFLWDKLLSGVRRGAAEVKRGRRQRDSICADVAGACVYGVRWREGSRGRFVEDRGGLGTYIVEGVDASGRVQTQELEKLGYRREGDCDGGEDVGGYREIDVLQEQDHVSGGELRRECDRRMELSDPWRRAAHAEAEAEAEAEVGEYGFSVGGDDMVLGMVDVEEEDDESQLYGHRRAEPQIWHVPGASFR</sequence>
<dbReference type="EMBL" id="JAVRRG010000111">
    <property type="protein sequence ID" value="KAK5084867.1"/>
    <property type="molecule type" value="Genomic_DNA"/>
</dbReference>
<keyword evidence="3" id="KW-1185">Reference proteome</keyword>
<gene>
    <name evidence="2" type="ORF">LTR24_007420</name>
</gene>
<feature type="compositionally biased region" description="Basic residues" evidence="1">
    <location>
        <begin position="222"/>
        <end position="232"/>
    </location>
</feature>
<name>A0ABR0K2W3_9EURO</name>
<dbReference type="Proteomes" id="UP001345013">
    <property type="component" value="Unassembled WGS sequence"/>
</dbReference>
<accession>A0ABR0K2W3</accession>
<feature type="region of interest" description="Disordered" evidence="1">
    <location>
        <begin position="1"/>
        <end position="59"/>
    </location>
</feature>
<feature type="compositionally biased region" description="Low complexity" evidence="1">
    <location>
        <begin position="40"/>
        <end position="58"/>
    </location>
</feature>
<feature type="region of interest" description="Disordered" evidence="1">
    <location>
        <begin position="213"/>
        <end position="304"/>
    </location>
</feature>
<proteinExistence type="predicted"/>
<reference evidence="2 3" key="1">
    <citation type="submission" date="2023-08" db="EMBL/GenBank/DDBJ databases">
        <title>Black Yeasts Isolated from many extreme environments.</title>
        <authorList>
            <person name="Coleine C."/>
            <person name="Stajich J.E."/>
            <person name="Selbmann L."/>
        </authorList>
    </citation>
    <scope>NUCLEOTIDE SEQUENCE [LARGE SCALE GENOMIC DNA]</scope>
    <source>
        <strain evidence="2 3">CCFEE 5885</strain>
    </source>
</reference>
<protein>
    <submittedName>
        <fullName evidence="2">Uncharacterized protein</fullName>
    </submittedName>
</protein>
<evidence type="ECO:0000313" key="2">
    <source>
        <dbReference type="EMBL" id="KAK5084867.1"/>
    </source>
</evidence>
<comment type="caution">
    <text evidence="2">The sequence shown here is derived from an EMBL/GenBank/DDBJ whole genome shotgun (WGS) entry which is preliminary data.</text>
</comment>
<organism evidence="2 3">
    <name type="scientific">Lithohypha guttulata</name>
    <dbReference type="NCBI Taxonomy" id="1690604"/>
    <lineage>
        <taxon>Eukaryota</taxon>
        <taxon>Fungi</taxon>
        <taxon>Dikarya</taxon>
        <taxon>Ascomycota</taxon>
        <taxon>Pezizomycotina</taxon>
        <taxon>Eurotiomycetes</taxon>
        <taxon>Chaetothyriomycetidae</taxon>
        <taxon>Chaetothyriales</taxon>
        <taxon>Trichomeriaceae</taxon>
        <taxon>Lithohypha</taxon>
    </lineage>
</organism>
<feature type="compositionally biased region" description="Basic and acidic residues" evidence="1">
    <location>
        <begin position="22"/>
        <end position="36"/>
    </location>
</feature>
<evidence type="ECO:0000256" key="1">
    <source>
        <dbReference type="SAM" id="MobiDB-lite"/>
    </source>
</evidence>
<feature type="compositionally biased region" description="Pro residues" evidence="1">
    <location>
        <begin position="277"/>
        <end position="295"/>
    </location>
</feature>
<evidence type="ECO:0000313" key="3">
    <source>
        <dbReference type="Proteomes" id="UP001345013"/>
    </source>
</evidence>